<evidence type="ECO:0000256" key="4">
    <source>
        <dbReference type="SAM" id="MobiDB-lite"/>
    </source>
</evidence>
<dbReference type="InterPro" id="IPR004127">
    <property type="entry name" value="Prefoldin_subunit_alpha"/>
</dbReference>
<dbReference type="PANTHER" id="PTHR15111:SF0">
    <property type="entry name" value="UNCONVENTIONAL PREFOLDIN RPB5 INTERACTOR 1"/>
    <property type="match status" value="1"/>
</dbReference>
<name>A0A1J1I7R8_9DIPT</name>
<feature type="region of interest" description="Disordered" evidence="4">
    <location>
        <begin position="209"/>
        <end position="230"/>
    </location>
</feature>
<feature type="compositionally biased region" description="Acidic residues" evidence="4">
    <location>
        <begin position="300"/>
        <end position="313"/>
    </location>
</feature>
<comment type="subcellular location">
    <subcellularLocation>
        <location evidence="1">Nucleus</location>
    </subcellularLocation>
</comment>
<dbReference type="CDD" id="cd23159">
    <property type="entry name" value="Prefoldin_URI1"/>
    <property type="match status" value="1"/>
</dbReference>
<keyword evidence="6" id="KW-1185">Reference proteome</keyword>
<sequence length="480" mass="55803">MDLYQQSYGNALEINTENEEKWRKYEKDLSETSETLNEFVKSHSLDIMVPMGKKAFVRGKLQHTNEVTVCHGTSLFSDVSTVQAIELLEHRKKLCHERLESLRKERELFRHNVELPEEIFDSSFGQEISELCSEEELIQWRKKHAESVKKHKKIESENRWKESAQNGSFDLEKIFDDFEMIEELAEEMDSLEVRDSNDGNDVLIKIMNGDDSDVKMSDESEEKSLQRPENHVSEINTNSNDLIAQNNHEIVELLKTYRSKIKGVLRNVERDDQRNIGLYLDLNELKDEIEDDIRKMIDDDISESDERDSDDDKTESIELKPEDNKRKVRFSTSLEDVKLIENQSDLYKCSPPENHTIQINFQHSDAKFSYTATDENSATLIAHPGEIVTKFQPNSHLYFPNLSATAKKSILKNKRKETKFSETDDEIPVKKIFHSNNQIVVGEVVEHDTDEPNSDEIVHIMTKADVTKKVSKFKQMRLKC</sequence>
<dbReference type="InterPro" id="IPR052255">
    <property type="entry name" value="RNA_pol_II_subunit5-mediator"/>
</dbReference>
<evidence type="ECO:0000256" key="3">
    <source>
        <dbReference type="ARBA" id="ARBA00038295"/>
    </source>
</evidence>
<evidence type="ECO:0000313" key="6">
    <source>
        <dbReference type="Proteomes" id="UP000183832"/>
    </source>
</evidence>
<dbReference type="GO" id="GO:0005634">
    <property type="term" value="C:nucleus"/>
    <property type="evidence" value="ECO:0007669"/>
    <property type="project" value="UniProtKB-SubCell"/>
</dbReference>
<dbReference type="STRING" id="568069.A0A1J1I7R8"/>
<accession>A0A1J1I7R8</accession>
<dbReference type="GO" id="GO:0003714">
    <property type="term" value="F:transcription corepressor activity"/>
    <property type="evidence" value="ECO:0007669"/>
    <property type="project" value="TreeGrafter"/>
</dbReference>
<dbReference type="EMBL" id="CVRI01000042">
    <property type="protein sequence ID" value="CRK95620.1"/>
    <property type="molecule type" value="Genomic_DNA"/>
</dbReference>
<protein>
    <submittedName>
        <fullName evidence="5">CLUMA_CG009078, isoform A</fullName>
    </submittedName>
</protein>
<dbReference type="Proteomes" id="UP000183832">
    <property type="component" value="Unassembled WGS sequence"/>
</dbReference>
<proteinExistence type="inferred from homology"/>
<gene>
    <name evidence="5" type="ORF">CLUMA_CG009078</name>
</gene>
<keyword evidence="2" id="KW-0539">Nucleus</keyword>
<dbReference type="PANTHER" id="PTHR15111">
    <property type="entry name" value="RNA POLYMERASE II SUBUNIT 5-MEDIATING PROTEIN NNX3"/>
    <property type="match status" value="1"/>
</dbReference>
<dbReference type="GO" id="GO:0019212">
    <property type="term" value="F:phosphatase inhibitor activity"/>
    <property type="evidence" value="ECO:0007669"/>
    <property type="project" value="TreeGrafter"/>
</dbReference>
<dbReference type="InterPro" id="IPR009053">
    <property type="entry name" value="Prefoldin"/>
</dbReference>
<reference evidence="5 6" key="1">
    <citation type="submission" date="2015-04" db="EMBL/GenBank/DDBJ databases">
        <authorList>
            <person name="Syromyatnikov M.Y."/>
            <person name="Popov V.N."/>
        </authorList>
    </citation>
    <scope>NUCLEOTIDE SEQUENCE [LARGE SCALE GENOMIC DNA]</scope>
</reference>
<comment type="similarity">
    <text evidence="3">Belongs to the RNA polymerase II subunit 5-mediating protein family.</text>
</comment>
<dbReference type="GO" id="GO:0003682">
    <property type="term" value="F:chromatin binding"/>
    <property type="evidence" value="ECO:0007669"/>
    <property type="project" value="TreeGrafter"/>
</dbReference>
<dbReference type="AlphaFoldDB" id="A0A1J1I7R8"/>
<feature type="region of interest" description="Disordered" evidence="4">
    <location>
        <begin position="300"/>
        <end position="320"/>
    </location>
</feature>
<evidence type="ECO:0000256" key="1">
    <source>
        <dbReference type="ARBA" id="ARBA00004123"/>
    </source>
</evidence>
<dbReference type="SUPFAM" id="SSF46579">
    <property type="entry name" value="Prefoldin"/>
    <property type="match status" value="1"/>
</dbReference>
<dbReference type="OrthoDB" id="21413at2759"/>
<organism evidence="5 6">
    <name type="scientific">Clunio marinus</name>
    <dbReference type="NCBI Taxonomy" id="568069"/>
    <lineage>
        <taxon>Eukaryota</taxon>
        <taxon>Metazoa</taxon>
        <taxon>Ecdysozoa</taxon>
        <taxon>Arthropoda</taxon>
        <taxon>Hexapoda</taxon>
        <taxon>Insecta</taxon>
        <taxon>Pterygota</taxon>
        <taxon>Neoptera</taxon>
        <taxon>Endopterygota</taxon>
        <taxon>Diptera</taxon>
        <taxon>Nematocera</taxon>
        <taxon>Chironomoidea</taxon>
        <taxon>Chironomidae</taxon>
        <taxon>Clunio</taxon>
    </lineage>
</organism>
<dbReference type="Gene3D" id="1.10.287.370">
    <property type="match status" value="1"/>
</dbReference>
<feature type="compositionally biased region" description="Basic and acidic residues" evidence="4">
    <location>
        <begin position="212"/>
        <end position="230"/>
    </location>
</feature>
<dbReference type="Pfam" id="PF02996">
    <property type="entry name" value="Prefoldin"/>
    <property type="match status" value="1"/>
</dbReference>
<evidence type="ECO:0000313" key="5">
    <source>
        <dbReference type="EMBL" id="CRK95620.1"/>
    </source>
</evidence>
<dbReference type="GO" id="GO:0000122">
    <property type="term" value="P:negative regulation of transcription by RNA polymerase II"/>
    <property type="evidence" value="ECO:0007669"/>
    <property type="project" value="TreeGrafter"/>
</dbReference>
<evidence type="ECO:0000256" key="2">
    <source>
        <dbReference type="ARBA" id="ARBA00023242"/>
    </source>
</evidence>